<dbReference type="Proteomes" id="UP000314294">
    <property type="component" value="Unassembled WGS sequence"/>
</dbReference>
<dbReference type="AlphaFoldDB" id="A0A4Z2E5L9"/>
<evidence type="ECO:0000313" key="1">
    <source>
        <dbReference type="EMBL" id="TNN24216.1"/>
    </source>
</evidence>
<evidence type="ECO:0000313" key="2">
    <source>
        <dbReference type="Proteomes" id="UP000314294"/>
    </source>
</evidence>
<organism evidence="1 2">
    <name type="scientific">Liparis tanakae</name>
    <name type="common">Tanaka's snailfish</name>
    <dbReference type="NCBI Taxonomy" id="230148"/>
    <lineage>
        <taxon>Eukaryota</taxon>
        <taxon>Metazoa</taxon>
        <taxon>Chordata</taxon>
        <taxon>Craniata</taxon>
        <taxon>Vertebrata</taxon>
        <taxon>Euteleostomi</taxon>
        <taxon>Actinopterygii</taxon>
        <taxon>Neopterygii</taxon>
        <taxon>Teleostei</taxon>
        <taxon>Neoteleostei</taxon>
        <taxon>Acanthomorphata</taxon>
        <taxon>Eupercaria</taxon>
        <taxon>Perciformes</taxon>
        <taxon>Cottioidei</taxon>
        <taxon>Cottales</taxon>
        <taxon>Liparidae</taxon>
        <taxon>Liparis</taxon>
    </lineage>
</organism>
<sequence length="193" mass="21445">MQSTAACLASWFSVDGPLCPDCSAPLSVSQLTKLSTADSPLTTRGTRPGFTLSQRNLPIGLHEILHLRTTSTEFEKWPLDGSAARRMSSCLRAQVSAGYHKALTREGGERSPDLHHGFGQELGSEQLEHGVHDVLPALPQDVAVPMGEVKHRLGCGLRFIIAAKHCRKVFHRLHRERTQQHSVNIYIYKKIYQ</sequence>
<protein>
    <submittedName>
        <fullName evidence="1">Uncharacterized protein</fullName>
    </submittedName>
</protein>
<reference evidence="1 2" key="1">
    <citation type="submission" date="2019-03" db="EMBL/GenBank/DDBJ databases">
        <title>First draft genome of Liparis tanakae, snailfish: a comprehensive survey of snailfish specific genes.</title>
        <authorList>
            <person name="Kim W."/>
            <person name="Song I."/>
            <person name="Jeong J.-H."/>
            <person name="Kim D."/>
            <person name="Kim S."/>
            <person name="Ryu S."/>
            <person name="Song J.Y."/>
            <person name="Lee S.K."/>
        </authorList>
    </citation>
    <scope>NUCLEOTIDE SEQUENCE [LARGE SCALE GENOMIC DNA]</scope>
    <source>
        <tissue evidence="1">Muscle</tissue>
    </source>
</reference>
<proteinExistence type="predicted"/>
<name>A0A4Z2E5L9_9TELE</name>
<comment type="caution">
    <text evidence="1">The sequence shown here is derived from an EMBL/GenBank/DDBJ whole genome shotgun (WGS) entry which is preliminary data.</text>
</comment>
<dbReference type="EMBL" id="SRLO01016063">
    <property type="protein sequence ID" value="TNN24216.1"/>
    <property type="molecule type" value="Genomic_DNA"/>
</dbReference>
<accession>A0A4Z2E5L9</accession>
<keyword evidence="2" id="KW-1185">Reference proteome</keyword>
<gene>
    <name evidence="1" type="ORF">EYF80_065661</name>
</gene>